<dbReference type="InterPro" id="IPR038765">
    <property type="entry name" value="Papain-like_cys_pep_sf"/>
</dbReference>
<accession>A0AAJ2MP92</accession>
<name>A0AAJ2MP92_9LACT</name>
<organism evidence="4 5">
    <name type="scientific">Lactococcus petauri</name>
    <dbReference type="NCBI Taxonomy" id="1940789"/>
    <lineage>
        <taxon>Bacteria</taxon>
        <taxon>Bacillati</taxon>
        <taxon>Bacillota</taxon>
        <taxon>Bacilli</taxon>
        <taxon>Lactobacillales</taxon>
        <taxon>Streptococcaceae</taxon>
        <taxon>Lactococcus</taxon>
    </lineage>
</organism>
<evidence type="ECO:0000256" key="2">
    <source>
        <dbReference type="SAM" id="Phobius"/>
    </source>
</evidence>
<dbReference type="Gene3D" id="1.10.530.10">
    <property type="match status" value="1"/>
</dbReference>
<feature type="domain" description="Peptidase C51" evidence="3">
    <location>
        <begin position="431"/>
        <end position="554"/>
    </location>
</feature>
<evidence type="ECO:0000259" key="3">
    <source>
        <dbReference type="PROSITE" id="PS50911"/>
    </source>
</evidence>
<evidence type="ECO:0000313" key="5">
    <source>
        <dbReference type="Proteomes" id="UP001257962"/>
    </source>
</evidence>
<dbReference type="Gene3D" id="3.90.1720.10">
    <property type="entry name" value="endopeptidase domain like (from Nostoc punctiforme)"/>
    <property type="match status" value="1"/>
</dbReference>
<dbReference type="EMBL" id="JARPYC010000010">
    <property type="protein sequence ID" value="MDT2667560.1"/>
    <property type="molecule type" value="Genomic_DNA"/>
</dbReference>
<keyword evidence="2" id="KW-1133">Transmembrane helix</keyword>
<dbReference type="RefSeq" id="WP_206886664.1">
    <property type="nucleotide sequence ID" value="NZ_JARPXS010000010.1"/>
</dbReference>
<gene>
    <name evidence="4" type="ORF">P7D34_10090</name>
</gene>
<dbReference type="InterPro" id="IPR041219">
    <property type="entry name" value="Phage_lysozyme2"/>
</dbReference>
<keyword evidence="2" id="KW-0812">Transmembrane</keyword>
<evidence type="ECO:0000256" key="1">
    <source>
        <dbReference type="SAM" id="MobiDB-lite"/>
    </source>
</evidence>
<evidence type="ECO:0000313" key="4">
    <source>
        <dbReference type="EMBL" id="MDT2667560.1"/>
    </source>
</evidence>
<proteinExistence type="predicted"/>
<sequence length="557" mass="60599">MENKDKMNGFKEGEKKRFTFIDRNGITRNVKTGDVSRKSKFKNKKLLTPKSAKFKNDSNIRRKKSLKKNSPLLMALSKNPMGKIKAADEAKSKTDVESITYFRKKKNQLSKRQKVKNSKDTPSSFNNKKIAAKTTESIQTLSKPIAFQDEKDEDSSANETKSSFEMAIEKSRNVGRDNFFVSDTKAQTSKLGVKNISTYRFSGAKSSVAVVDSTAVKSLATKSTKAGPLQKILVSIKSSASIAVNNPITWLIGGGIAFFVLLVVFFTFLVGGATADSSSGDEGSLSGVALQVYKAIKKEEKEATNEGIASILGNFKQESNLDPSSINPIGAQGLGQWYAERASALQAYAKEKGKPWDNVELQIDFMFNRDSGKEIARRVAKSKDVTDGTSVFFHEWERAGDDTLPKRITYAKEFLKQMSSSGGSTGKIPPQGLPDNPYPQFNYINPDGTGNASGSCTSFVWAYFKVNLNFTIPTYAGNAGAWVAYANSSLAKNTIAVFPPFVGGAGELGHVAVVTKVNSDGTFDVIEGGWNGNDPKGWGHVRTGISAKSVSFINPKK</sequence>
<dbReference type="PROSITE" id="PS50911">
    <property type="entry name" value="CHAP"/>
    <property type="match status" value="1"/>
</dbReference>
<comment type="caution">
    <text evidence="4">The sequence shown here is derived from an EMBL/GenBank/DDBJ whole genome shotgun (WGS) entry which is preliminary data.</text>
</comment>
<feature type="compositionally biased region" description="Basic residues" evidence="1">
    <location>
        <begin position="106"/>
        <end position="116"/>
    </location>
</feature>
<dbReference type="Proteomes" id="UP001257962">
    <property type="component" value="Unassembled WGS sequence"/>
</dbReference>
<feature type="region of interest" description="Disordered" evidence="1">
    <location>
        <begin position="419"/>
        <end position="444"/>
    </location>
</feature>
<keyword evidence="2" id="KW-0472">Membrane</keyword>
<feature type="region of interest" description="Disordered" evidence="1">
    <location>
        <begin position="106"/>
        <end position="164"/>
    </location>
</feature>
<dbReference type="AlphaFoldDB" id="A0AAJ2MP92"/>
<reference evidence="4" key="1">
    <citation type="submission" date="2023-03" db="EMBL/GenBank/DDBJ databases">
        <authorList>
            <person name="Shen W."/>
            <person name="Cai J."/>
        </authorList>
    </citation>
    <scope>NUCLEOTIDE SEQUENCE</scope>
    <source>
        <strain evidence="4">Y3</strain>
    </source>
</reference>
<dbReference type="SUPFAM" id="SSF54001">
    <property type="entry name" value="Cysteine proteinases"/>
    <property type="match status" value="1"/>
</dbReference>
<protein>
    <submittedName>
        <fullName evidence="4">Phage tail tip lysozyme</fullName>
    </submittedName>
</protein>
<dbReference type="Pfam" id="PF18013">
    <property type="entry name" value="Phage_lysozyme2"/>
    <property type="match status" value="1"/>
</dbReference>
<feature type="transmembrane region" description="Helical" evidence="2">
    <location>
        <begin position="248"/>
        <end position="270"/>
    </location>
</feature>
<dbReference type="InterPro" id="IPR007921">
    <property type="entry name" value="CHAP_dom"/>
</dbReference>
<dbReference type="Pfam" id="PF05257">
    <property type="entry name" value="CHAP"/>
    <property type="match status" value="1"/>
</dbReference>